<feature type="transmembrane region" description="Helical" evidence="2">
    <location>
        <begin position="107"/>
        <end position="129"/>
    </location>
</feature>
<accession>A0A521BHK9</accession>
<keyword evidence="2" id="KW-0812">Transmembrane</keyword>
<evidence type="ECO:0000313" key="5">
    <source>
        <dbReference type="Proteomes" id="UP000317484"/>
    </source>
</evidence>
<organism evidence="4 5">
    <name type="scientific">Geodermatophilus aquaeductus</name>
    <dbReference type="NCBI Taxonomy" id="1564161"/>
    <lineage>
        <taxon>Bacteria</taxon>
        <taxon>Bacillati</taxon>
        <taxon>Actinomycetota</taxon>
        <taxon>Actinomycetes</taxon>
        <taxon>Geodermatophilales</taxon>
        <taxon>Geodermatophilaceae</taxon>
        <taxon>Geodermatophilus</taxon>
    </lineage>
</organism>
<name>A0A521BHK9_9ACTN</name>
<reference evidence="4 5" key="1">
    <citation type="submission" date="2017-05" db="EMBL/GenBank/DDBJ databases">
        <authorList>
            <person name="Varghese N."/>
            <person name="Submissions S."/>
        </authorList>
    </citation>
    <scope>NUCLEOTIDE SEQUENCE [LARGE SCALE GENOMIC DNA]</scope>
    <source>
        <strain evidence="4 5">DSM 46834</strain>
    </source>
</reference>
<proteinExistence type="predicted"/>
<keyword evidence="2" id="KW-0472">Membrane</keyword>
<dbReference type="AlphaFoldDB" id="A0A521BHK9"/>
<evidence type="ECO:0000256" key="1">
    <source>
        <dbReference type="SAM" id="MobiDB-lite"/>
    </source>
</evidence>
<sequence length="132" mass="13501">MTQWNVPGHPGAEGQQPPPYGYPPAAAGGPPAYGPPAYGPPPAPYGPGYPPPYGYPVARRTNGLAIAAMVLGILWIYWIGSILALVFGYTARSQIRERGEAGDGMAIAGIVLGWVGVGFIGLALVAGIASTV</sequence>
<protein>
    <recommendedName>
        <fullName evidence="3">DUF4190 domain-containing protein</fullName>
    </recommendedName>
</protein>
<feature type="transmembrane region" description="Helical" evidence="2">
    <location>
        <begin position="64"/>
        <end position="87"/>
    </location>
</feature>
<dbReference type="InterPro" id="IPR025241">
    <property type="entry name" value="DUF4190"/>
</dbReference>
<evidence type="ECO:0000256" key="2">
    <source>
        <dbReference type="SAM" id="Phobius"/>
    </source>
</evidence>
<feature type="region of interest" description="Disordered" evidence="1">
    <location>
        <begin position="1"/>
        <end position="26"/>
    </location>
</feature>
<dbReference type="EMBL" id="FXTJ01000001">
    <property type="protein sequence ID" value="SMO46529.1"/>
    <property type="molecule type" value="Genomic_DNA"/>
</dbReference>
<evidence type="ECO:0000259" key="3">
    <source>
        <dbReference type="Pfam" id="PF13828"/>
    </source>
</evidence>
<feature type="domain" description="DUF4190" evidence="3">
    <location>
        <begin position="64"/>
        <end position="122"/>
    </location>
</feature>
<dbReference type="Pfam" id="PF13828">
    <property type="entry name" value="DUF4190"/>
    <property type="match status" value="1"/>
</dbReference>
<dbReference type="Proteomes" id="UP000317484">
    <property type="component" value="Unassembled WGS sequence"/>
</dbReference>
<keyword evidence="5" id="KW-1185">Reference proteome</keyword>
<gene>
    <name evidence="4" type="ORF">SAMN06273567_101759</name>
</gene>
<evidence type="ECO:0000313" key="4">
    <source>
        <dbReference type="EMBL" id="SMO46529.1"/>
    </source>
</evidence>
<keyword evidence="2" id="KW-1133">Transmembrane helix</keyword>